<dbReference type="EMBL" id="GBXM01034596">
    <property type="protein sequence ID" value="JAH73981.1"/>
    <property type="molecule type" value="Transcribed_RNA"/>
</dbReference>
<dbReference type="AlphaFoldDB" id="A0A0E9V7K8"/>
<name>A0A0E9V7K8_ANGAN</name>
<protein>
    <submittedName>
        <fullName evidence="1">Uncharacterized protein</fullName>
    </submittedName>
</protein>
<reference evidence="1" key="1">
    <citation type="submission" date="2014-11" db="EMBL/GenBank/DDBJ databases">
        <authorList>
            <person name="Amaro Gonzalez C."/>
        </authorList>
    </citation>
    <scope>NUCLEOTIDE SEQUENCE</scope>
</reference>
<organism evidence="1">
    <name type="scientific">Anguilla anguilla</name>
    <name type="common">European freshwater eel</name>
    <name type="synonym">Muraena anguilla</name>
    <dbReference type="NCBI Taxonomy" id="7936"/>
    <lineage>
        <taxon>Eukaryota</taxon>
        <taxon>Metazoa</taxon>
        <taxon>Chordata</taxon>
        <taxon>Craniata</taxon>
        <taxon>Vertebrata</taxon>
        <taxon>Euteleostomi</taxon>
        <taxon>Actinopterygii</taxon>
        <taxon>Neopterygii</taxon>
        <taxon>Teleostei</taxon>
        <taxon>Anguilliformes</taxon>
        <taxon>Anguillidae</taxon>
        <taxon>Anguilla</taxon>
    </lineage>
</organism>
<proteinExistence type="predicted"/>
<accession>A0A0E9V7K8</accession>
<sequence length="34" mass="4084">MLIWSIINRYFRSNPGFSDEELRGRGRTWGLNLK</sequence>
<evidence type="ECO:0000313" key="1">
    <source>
        <dbReference type="EMBL" id="JAH73981.1"/>
    </source>
</evidence>
<reference evidence="1" key="2">
    <citation type="journal article" date="2015" name="Fish Shellfish Immunol.">
        <title>Early steps in the European eel (Anguilla anguilla)-Vibrio vulnificus interaction in the gills: Role of the RtxA13 toxin.</title>
        <authorList>
            <person name="Callol A."/>
            <person name="Pajuelo D."/>
            <person name="Ebbesson L."/>
            <person name="Teles M."/>
            <person name="MacKenzie S."/>
            <person name="Amaro C."/>
        </authorList>
    </citation>
    <scope>NUCLEOTIDE SEQUENCE</scope>
</reference>